<feature type="transmembrane region" description="Helical" evidence="2">
    <location>
        <begin position="43"/>
        <end position="61"/>
    </location>
</feature>
<accession>D1AF93</accession>
<keyword evidence="5" id="KW-1185">Reference proteome</keyword>
<gene>
    <name evidence="4" type="ordered locus">Tcur_4109</name>
</gene>
<feature type="transmembrane region" description="Helical" evidence="2">
    <location>
        <begin position="178"/>
        <end position="199"/>
    </location>
</feature>
<name>D1AF93_THECD</name>
<dbReference type="RefSeq" id="WP_012854421.1">
    <property type="nucleotide sequence ID" value="NC_013510.1"/>
</dbReference>
<feature type="domain" description="DUF5941" evidence="3">
    <location>
        <begin position="21"/>
        <end position="202"/>
    </location>
</feature>
<proteinExistence type="predicted"/>
<feature type="transmembrane region" description="Helical" evidence="2">
    <location>
        <begin position="107"/>
        <end position="131"/>
    </location>
</feature>
<dbReference type="Proteomes" id="UP000001918">
    <property type="component" value="Chromosome"/>
</dbReference>
<dbReference type="HOGENOM" id="CLU_102147_0_0_11"/>
<evidence type="ECO:0000259" key="3">
    <source>
        <dbReference type="Pfam" id="PF19365"/>
    </source>
</evidence>
<evidence type="ECO:0000313" key="4">
    <source>
        <dbReference type="EMBL" id="ACY99637.1"/>
    </source>
</evidence>
<dbReference type="OrthoDB" id="3436331at2"/>
<keyword evidence="2" id="KW-0812">Transmembrane</keyword>
<feature type="compositionally biased region" description="Basic and acidic residues" evidence="1">
    <location>
        <begin position="220"/>
        <end position="229"/>
    </location>
</feature>
<evidence type="ECO:0000313" key="5">
    <source>
        <dbReference type="Proteomes" id="UP000001918"/>
    </source>
</evidence>
<organism evidence="4 5">
    <name type="scientific">Thermomonospora curvata (strain ATCC 19995 / DSM 43183 / JCM 3096 / KCTC 9072 / NBRC 15933 / NCIMB 10081 / Henssen B9)</name>
    <dbReference type="NCBI Taxonomy" id="471852"/>
    <lineage>
        <taxon>Bacteria</taxon>
        <taxon>Bacillati</taxon>
        <taxon>Actinomycetota</taxon>
        <taxon>Actinomycetes</taxon>
        <taxon>Streptosporangiales</taxon>
        <taxon>Thermomonosporaceae</taxon>
        <taxon>Thermomonospora</taxon>
    </lineage>
</organism>
<sequence>MTIPFTEARPAAPVAAPPGRLQAYRDDGPLCTAIGQLTLGRMVPLPGTVLAAITTAALLAVTGAEERAIPLLYAPVVALLLIGPSAAHRHNGRIDWIVPTIIRGIEYGYLAVLGFAQDVSAPLIYALLAVLAYHHYDTVYRTRQRLWPHRRVFQAGLGWEGRMLVAAFAGLYGQLAAAYAVLTGYLGLLFVVESVVAWVRASRGGGGVQVDLEEEAEAAPQDRAEESKVNADGGTA</sequence>
<dbReference type="EMBL" id="CP001738">
    <property type="protein sequence ID" value="ACY99637.1"/>
    <property type="molecule type" value="Genomic_DNA"/>
</dbReference>
<feature type="transmembrane region" description="Helical" evidence="2">
    <location>
        <begin position="68"/>
        <end position="87"/>
    </location>
</feature>
<evidence type="ECO:0000256" key="2">
    <source>
        <dbReference type="SAM" id="Phobius"/>
    </source>
</evidence>
<reference evidence="4 5" key="1">
    <citation type="journal article" date="2011" name="Stand. Genomic Sci.">
        <title>Complete genome sequence of Thermomonospora curvata type strain (B9).</title>
        <authorList>
            <person name="Chertkov O."/>
            <person name="Sikorski J."/>
            <person name="Nolan M."/>
            <person name="Lapidus A."/>
            <person name="Lucas S."/>
            <person name="Del Rio T.G."/>
            <person name="Tice H."/>
            <person name="Cheng J.F."/>
            <person name="Goodwin L."/>
            <person name="Pitluck S."/>
            <person name="Liolios K."/>
            <person name="Ivanova N."/>
            <person name="Mavromatis K."/>
            <person name="Mikhailova N."/>
            <person name="Ovchinnikova G."/>
            <person name="Pati A."/>
            <person name="Chen A."/>
            <person name="Palaniappan K."/>
            <person name="Djao O.D."/>
            <person name="Land M."/>
            <person name="Hauser L."/>
            <person name="Chang Y.J."/>
            <person name="Jeffries C.D."/>
            <person name="Brettin T."/>
            <person name="Han C."/>
            <person name="Detter J.C."/>
            <person name="Rohde M."/>
            <person name="Goker M."/>
            <person name="Woyke T."/>
            <person name="Bristow J."/>
            <person name="Eisen J.A."/>
            <person name="Markowitz V."/>
            <person name="Hugenholtz P."/>
            <person name="Klenk H.P."/>
            <person name="Kyrpides N.C."/>
        </authorList>
    </citation>
    <scope>NUCLEOTIDE SEQUENCE [LARGE SCALE GENOMIC DNA]</scope>
    <source>
        <strain evidence="5">ATCC 19995 / DSM 43183 / JCM 3096 / KCTC 9072 / NBRC 15933 / NCIMB 10081 / Henssen B9</strain>
    </source>
</reference>
<dbReference type="AlphaFoldDB" id="D1AF93"/>
<protein>
    <recommendedName>
        <fullName evidence="3">DUF5941 domain-containing protein</fullName>
    </recommendedName>
</protein>
<dbReference type="STRING" id="471852.Tcur_4109"/>
<keyword evidence="2" id="KW-1133">Transmembrane helix</keyword>
<keyword evidence="2" id="KW-0472">Membrane</keyword>
<dbReference type="Pfam" id="PF19365">
    <property type="entry name" value="DUF5941"/>
    <property type="match status" value="1"/>
</dbReference>
<dbReference type="KEGG" id="tcu:Tcur_4109"/>
<evidence type="ECO:0000256" key="1">
    <source>
        <dbReference type="SAM" id="MobiDB-lite"/>
    </source>
</evidence>
<dbReference type="InterPro" id="IPR045985">
    <property type="entry name" value="DUF5941"/>
</dbReference>
<feature type="region of interest" description="Disordered" evidence="1">
    <location>
        <begin position="211"/>
        <end position="236"/>
    </location>
</feature>
<dbReference type="eggNOG" id="COG0558">
    <property type="taxonomic scope" value="Bacteria"/>
</dbReference>